<organism evidence="1 2">
    <name type="scientific">Oryza meyeriana var. granulata</name>
    <dbReference type="NCBI Taxonomy" id="110450"/>
    <lineage>
        <taxon>Eukaryota</taxon>
        <taxon>Viridiplantae</taxon>
        <taxon>Streptophyta</taxon>
        <taxon>Embryophyta</taxon>
        <taxon>Tracheophyta</taxon>
        <taxon>Spermatophyta</taxon>
        <taxon>Magnoliopsida</taxon>
        <taxon>Liliopsida</taxon>
        <taxon>Poales</taxon>
        <taxon>Poaceae</taxon>
        <taxon>BOP clade</taxon>
        <taxon>Oryzoideae</taxon>
        <taxon>Oryzeae</taxon>
        <taxon>Oryzinae</taxon>
        <taxon>Oryza</taxon>
        <taxon>Oryza meyeriana</taxon>
    </lineage>
</organism>
<keyword evidence="2" id="KW-1185">Reference proteome</keyword>
<protein>
    <submittedName>
        <fullName evidence="1">Uncharacterized protein</fullName>
    </submittedName>
</protein>
<dbReference type="EMBL" id="SPHZ02000006">
    <property type="protein sequence ID" value="KAF0912647.1"/>
    <property type="molecule type" value="Genomic_DNA"/>
</dbReference>
<dbReference type="Proteomes" id="UP000479710">
    <property type="component" value="Unassembled WGS sequence"/>
</dbReference>
<evidence type="ECO:0000313" key="2">
    <source>
        <dbReference type="Proteomes" id="UP000479710"/>
    </source>
</evidence>
<reference evidence="1 2" key="1">
    <citation type="submission" date="2019-11" db="EMBL/GenBank/DDBJ databases">
        <title>Whole genome sequence of Oryza granulata.</title>
        <authorList>
            <person name="Li W."/>
        </authorList>
    </citation>
    <scope>NUCLEOTIDE SEQUENCE [LARGE SCALE GENOMIC DNA]</scope>
    <source>
        <strain evidence="2">cv. Menghai</strain>
        <tissue evidence="1">Leaf</tissue>
    </source>
</reference>
<accession>A0A6G1DJK5</accession>
<sequence length="94" mass="10052">MAQRNLARIIFADLAGPDNDELTRGLGLGSWRSRHMRGFADYRLRQYCSGQCFGGKMLVAVICIRGGSELVVDVGGGRRACARKGGPITVIGPG</sequence>
<proteinExistence type="predicted"/>
<name>A0A6G1DJK5_9ORYZ</name>
<comment type="caution">
    <text evidence="1">The sequence shown here is derived from an EMBL/GenBank/DDBJ whole genome shotgun (WGS) entry which is preliminary data.</text>
</comment>
<dbReference type="AlphaFoldDB" id="A0A6G1DJK5"/>
<gene>
    <name evidence="1" type="ORF">E2562_015319</name>
</gene>
<evidence type="ECO:0000313" key="1">
    <source>
        <dbReference type="EMBL" id="KAF0912647.1"/>
    </source>
</evidence>